<dbReference type="EMBL" id="SNXR01000012">
    <property type="protein sequence ID" value="TDP60084.1"/>
    <property type="molecule type" value="Genomic_DNA"/>
</dbReference>
<keyword evidence="1" id="KW-0175">Coiled coil</keyword>
<feature type="region of interest" description="Disordered" evidence="2">
    <location>
        <begin position="625"/>
        <end position="653"/>
    </location>
</feature>
<feature type="coiled-coil region" evidence="1">
    <location>
        <begin position="967"/>
        <end position="994"/>
    </location>
</feature>
<dbReference type="AlphaFoldDB" id="A0A4R6QBJ4"/>
<protein>
    <submittedName>
        <fullName evidence="3">Uncharacterized protein</fullName>
    </submittedName>
</protein>
<sequence>MSTQIKNTLYRFITMRAPELLEQEKSNGLFVLHPEAQLDKSETMTSSFLKSVYNIPIGKTKKEVLQEAVDSFGNNAKKTKKSVIELVKNPNLVSLAEWLTKNRANLTPEQVKSYLEQLGETDKLSNDEIRIKLWDNLFYQIFTFQSGAVRDFILSLLVADFFISNYKIDGENKDALRRRAQARVVVPVAIFSPENIQNNTVFRKFAQENMAVDKILVAANQSIVSEKQLKQFEELVLELVEIKIRYDKSESKQRAAYDKNYNALVQNAYQNANKIEKTYVNPVTKVEETYYEYENLVLPVYDYLPIAELEFIKNDKIATDNLKRFALTAKENKELDTFEELNSFAKEMIRKLNESLFNQKPLTEKVAVTGGAVIAARTAGYAARTSNRFTVSLTGSGTTKRLLLTLFGIEQGTDIYSGHYTVNFPNSEPLSGEYSSTMNESIWDQGNLSFEIFNYNGKYFQTTEDGAIEIEGTFVTNTGREISFSGTGSINAMTTSNGSGSNSSGGNTNSAANHQMLSPLLQMAYRTLNGNESYTVSASGFYTYEDPNVITEIENPKGTSLQNSGSTTLINNSTATMIDYIPTGYGIKRLGIADYRRVEQEVCCYVPGEVSHIENVMAREYKEKSTRRLRRQEDTLTTSKEKETEKLSDTTSTERFEMNQEVASVLAQQNSAAFHSGMSSKAYNVHFDVSADFAHNTTKETSNIQALNEAQEVTERVLERVVQKVKEERVTKIIEEYEENSKHGYDNRKGDKHISGVYRWVDKIMRNKVINYGKRLMYEFMIPEPASFHNAVMDAKKVSPGVEILEKPIDPRTAENSIALKIDNNFELRCLKWIEAYNVAVDEFKNTTIKVSKSFKVDFMDNGQEGNALNDSIEIPEGYIVNKAYLEGGFYHHGNGDNNKKMSIAIGNKSILELNNTKTTFSHTISDLENVTDKLAVSASTYDVLSASFNVVIDCSLTPNAQKKWRIETFNAIIAAYEARLSEYNDKVANAKAVQKERAKINPMFNRQVENIVLRKNCIEYLIGQAVLGKTSLLQGSTPSEIRAKFDDPALESYSAKVKFFEQAFEWDLMSYYFYPFYWAEKSKWVDMYQIDEMDDATFKAFLESGMARVIVTVRPGFEEAVNWFMATGQVWNGGQVPTMDDELFKSIVDELREQTGEVEETWESRVPTSLTVIQAGNIGLNVQGLPCDDDCDDYKLFDSDGNQILNPDGTPKSSNPLVQQAEDVLLGNVTENLDTVTENIEEIKADIESIQSTLESLAKN</sequence>
<organism evidence="3 4">
    <name type="scientific">Flavobacterium dankookense</name>
    <dbReference type="NCBI Taxonomy" id="706186"/>
    <lineage>
        <taxon>Bacteria</taxon>
        <taxon>Pseudomonadati</taxon>
        <taxon>Bacteroidota</taxon>
        <taxon>Flavobacteriia</taxon>
        <taxon>Flavobacteriales</taxon>
        <taxon>Flavobacteriaceae</taxon>
        <taxon>Flavobacterium</taxon>
    </lineage>
</organism>
<reference evidence="3 4" key="1">
    <citation type="submission" date="2019-03" db="EMBL/GenBank/DDBJ databases">
        <title>Genomic Encyclopedia of Archaeal and Bacterial Type Strains, Phase II (KMG-II): from individual species to whole genera.</title>
        <authorList>
            <person name="Goeker M."/>
        </authorList>
    </citation>
    <scope>NUCLEOTIDE SEQUENCE [LARGE SCALE GENOMIC DNA]</scope>
    <source>
        <strain evidence="3 4">DSM 25687</strain>
    </source>
</reference>
<dbReference type="RefSeq" id="WP_133532378.1">
    <property type="nucleotide sequence ID" value="NZ_SNXR01000012.1"/>
</dbReference>
<evidence type="ECO:0000313" key="4">
    <source>
        <dbReference type="Proteomes" id="UP000295260"/>
    </source>
</evidence>
<gene>
    <name evidence="3" type="ORF">BC748_1057</name>
</gene>
<evidence type="ECO:0000256" key="2">
    <source>
        <dbReference type="SAM" id="MobiDB-lite"/>
    </source>
</evidence>
<accession>A0A4R6QBJ4</accession>
<keyword evidence="4" id="KW-1185">Reference proteome</keyword>
<evidence type="ECO:0000256" key="1">
    <source>
        <dbReference type="SAM" id="Coils"/>
    </source>
</evidence>
<dbReference type="OrthoDB" id="8563833at2"/>
<feature type="coiled-coil region" evidence="1">
    <location>
        <begin position="1227"/>
        <end position="1261"/>
    </location>
</feature>
<name>A0A4R6QBJ4_9FLAO</name>
<feature type="region of interest" description="Disordered" evidence="2">
    <location>
        <begin position="493"/>
        <end position="512"/>
    </location>
</feature>
<comment type="caution">
    <text evidence="3">The sequence shown here is derived from an EMBL/GenBank/DDBJ whole genome shotgun (WGS) entry which is preliminary data.</text>
</comment>
<evidence type="ECO:0000313" key="3">
    <source>
        <dbReference type="EMBL" id="TDP60084.1"/>
    </source>
</evidence>
<dbReference type="Proteomes" id="UP000295260">
    <property type="component" value="Unassembled WGS sequence"/>
</dbReference>
<proteinExistence type="predicted"/>